<feature type="transmembrane region" description="Helical" evidence="1">
    <location>
        <begin position="20"/>
        <end position="43"/>
    </location>
</feature>
<evidence type="ECO:0000313" key="2">
    <source>
        <dbReference type="EMBL" id="CAD8118293.1"/>
    </source>
</evidence>
<accession>A0A8S1QRV3</accession>
<dbReference type="EMBL" id="CAJJDN010000116">
    <property type="protein sequence ID" value="CAD8118293.1"/>
    <property type="molecule type" value="Genomic_DNA"/>
</dbReference>
<keyword evidence="3" id="KW-1185">Reference proteome</keyword>
<dbReference type="GO" id="GO:0008270">
    <property type="term" value="F:zinc ion binding"/>
    <property type="evidence" value="ECO:0007669"/>
    <property type="project" value="TreeGrafter"/>
</dbReference>
<organism evidence="2 3">
    <name type="scientific">Paramecium sonneborni</name>
    <dbReference type="NCBI Taxonomy" id="65129"/>
    <lineage>
        <taxon>Eukaryota</taxon>
        <taxon>Sar</taxon>
        <taxon>Alveolata</taxon>
        <taxon>Ciliophora</taxon>
        <taxon>Intramacronucleata</taxon>
        <taxon>Oligohymenophorea</taxon>
        <taxon>Peniculida</taxon>
        <taxon>Parameciidae</taxon>
        <taxon>Paramecium</taxon>
    </lineage>
</organism>
<evidence type="ECO:0000313" key="3">
    <source>
        <dbReference type="Proteomes" id="UP000692954"/>
    </source>
</evidence>
<dbReference type="Proteomes" id="UP000692954">
    <property type="component" value="Unassembled WGS sequence"/>
</dbReference>
<keyword evidence="1" id="KW-0812">Transmembrane</keyword>
<protein>
    <submittedName>
        <fullName evidence="2">Uncharacterized protein</fullName>
    </submittedName>
</protein>
<dbReference type="PANTHER" id="PTHR12621">
    <property type="entry name" value="CYSTEINE AND HISTIDINE-RICH DOMAIN CHORD -CONTAINING PROTEIN"/>
    <property type="match status" value="1"/>
</dbReference>
<reference evidence="2" key="1">
    <citation type="submission" date="2021-01" db="EMBL/GenBank/DDBJ databases">
        <authorList>
            <consortium name="Genoscope - CEA"/>
            <person name="William W."/>
        </authorList>
    </citation>
    <scope>NUCLEOTIDE SEQUENCE</scope>
</reference>
<dbReference type="AlphaFoldDB" id="A0A8S1QRV3"/>
<keyword evidence="1" id="KW-1133">Transmembrane helix</keyword>
<name>A0A8S1QRV3_9CILI</name>
<proteinExistence type="predicted"/>
<dbReference type="PANTHER" id="PTHR12621:SF7">
    <property type="entry name" value="CYSTEINE AND HISTIDINE-RICH DOMAIN-CONTAINING PROTEIN 1"/>
    <property type="match status" value="1"/>
</dbReference>
<keyword evidence="1" id="KW-0472">Membrane</keyword>
<evidence type="ECO:0000256" key="1">
    <source>
        <dbReference type="SAM" id="Phobius"/>
    </source>
</evidence>
<comment type="caution">
    <text evidence="2">The sequence shown here is derived from an EMBL/GenBank/DDBJ whole genome shotgun (WGS) entry which is preliminary data.</text>
</comment>
<sequence length="170" mass="20313">MDSLFFIRIEREKVFYKSVWGEMATIIVLTFVIVYSINQFIYWESFQHIKNLLVKKVIQNNFFLKKDPHQLVDIIDSQINPFDNNSMINIPLLYISNEEQAYRLDFLEDGQYKTLIVDLNNQLDNYLIIIFVKCIDNEQNISGIQNCASQEYSDKFFNQIDFSLKYMDFI</sequence>
<gene>
    <name evidence="2" type="ORF">PSON_ATCC_30995.1.T1160178</name>
</gene>